<dbReference type="Pfam" id="PF02316">
    <property type="entry name" value="HTH_Tnp_Mu_1"/>
    <property type="match status" value="1"/>
</dbReference>
<evidence type="ECO:0000259" key="3">
    <source>
        <dbReference type="PROSITE" id="PS51702"/>
    </source>
</evidence>
<feature type="domain" description="HTH Mu-type" evidence="3">
    <location>
        <begin position="3"/>
        <end position="73"/>
    </location>
</feature>
<dbReference type="Gene3D" id="2.30.30.130">
    <property type="entry name" value="Transposase, Mu, C-terminal"/>
    <property type="match status" value="1"/>
</dbReference>
<dbReference type="Pfam" id="PF09299">
    <property type="entry name" value="Mu-transpos_C"/>
    <property type="match status" value="1"/>
</dbReference>
<reference evidence="4 5" key="1">
    <citation type="submission" date="2020-11" db="EMBL/GenBank/DDBJ databases">
        <authorList>
            <person name="Lassalle F."/>
        </authorList>
    </citation>
    <scope>NUCLEOTIDE SEQUENCE [LARGE SCALE GENOMIC DNA]</scope>
    <source>
        <strain evidence="4 5">AB21</strain>
    </source>
</reference>
<keyword evidence="5" id="KW-1185">Reference proteome</keyword>
<dbReference type="InterPro" id="IPR015126">
    <property type="entry name" value="Mu_I-gamma"/>
</dbReference>
<dbReference type="InterPro" id="IPR036397">
    <property type="entry name" value="RNaseH_sf"/>
</dbReference>
<dbReference type="Gene3D" id="3.30.420.10">
    <property type="entry name" value="Ribonuclease H-like superfamily/Ribonuclease H"/>
    <property type="match status" value="1"/>
</dbReference>
<dbReference type="Proteomes" id="UP000601041">
    <property type="component" value="Unassembled WGS sequence"/>
</dbReference>
<proteinExistence type="predicted"/>
<dbReference type="SUPFAM" id="SSF46955">
    <property type="entry name" value="Putative DNA-binding domain"/>
    <property type="match status" value="1"/>
</dbReference>
<protein>
    <submittedName>
        <fullName evidence="4">Transposase</fullName>
    </submittedName>
</protein>
<evidence type="ECO:0000259" key="2">
    <source>
        <dbReference type="PROSITE" id="PS50994"/>
    </source>
</evidence>
<dbReference type="SUPFAM" id="SSF53098">
    <property type="entry name" value="Ribonuclease H-like"/>
    <property type="match status" value="1"/>
</dbReference>
<feature type="region of interest" description="Disordered" evidence="1">
    <location>
        <begin position="650"/>
        <end position="671"/>
    </location>
</feature>
<dbReference type="InterPro" id="IPR012337">
    <property type="entry name" value="RNaseH-like_sf"/>
</dbReference>
<gene>
    <name evidence="4" type="ORF">RHAB21_00689</name>
</gene>
<evidence type="ECO:0000313" key="4">
    <source>
        <dbReference type="EMBL" id="CAD7055289.1"/>
    </source>
</evidence>
<dbReference type="InterPro" id="IPR015378">
    <property type="entry name" value="Transposase-like_Mu_C"/>
</dbReference>
<dbReference type="EMBL" id="CABFWE030000016">
    <property type="protein sequence ID" value="CAD7055289.1"/>
    <property type="molecule type" value="Genomic_DNA"/>
</dbReference>
<dbReference type="Gene3D" id="1.10.10.60">
    <property type="entry name" value="Homeodomain-like"/>
    <property type="match status" value="2"/>
</dbReference>
<evidence type="ECO:0000313" key="5">
    <source>
        <dbReference type="Proteomes" id="UP000601041"/>
    </source>
</evidence>
<dbReference type="InterPro" id="IPR001584">
    <property type="entry name" value="Integrase_cat-core"/>
</dbReference>
<accession>A0ABN7K469</accession>
<organism evidence="4 5">
    <name type="scientific">Pseudorhizobium halotolerans</name>
    <dbReference type="NCBI Taxonomy" id="1233081"/>
    <lineage>
        <taxon>Bacteria</taxon>
        <taxon>Pseudomonadati</taxon>
        <taxon>Pseudomonadota</taxon>
        <taxon>Alphaproteobacteria</taxon>
        <taxon>Hyphomicrobiales</taxon>
        <taxon>Rhizobiaceae</taxon>
        <taxon>Rhizobium/Agrobacterium group</taxon>
        <taxon>Pseudorhizobium</taxon>
    </lineage>
</organism>
<dbReference type="PROSITE" id="PS50994">
    <property type="entry name" value="INTEGRASE"/>
    <property type="match status" value="1"/>
</dbReference>
<dbReference type="PROSITE" id="PS51702">
    <property type="entry name" value="HTH_MU"/>
    <property type="match status" value="1"/>
</dbReference>
<name>A0ABN7K469_9HYPH</name>
<dbReference type="Gene3D" id="1.10.10.10">
    <property type="entry name" value="Winged helix-like DNA-binding domain superfamily/Winged helix DNA-binding domain"/>
    <property type="match status" value="1"/>
</dbReference>
<dbReference type="SUPFAM" id="SSF50610">
    <property type="entry name" value="mu transposase, C-terminal domain"/>
    <property type="match status" value="1"/>
</dbReference>
<dbReference type="SUPFAM" id="SSF46689">
    <property type="entry name" value="Homeodomain-like"/>
    <property type="match status" value="2"/>
</dbReference>
<dbReference type="InterPro" id="IPR004189">
    <property type="entry name" value="Phage_Mu_transposase"/>
</dbReference>
<dbReference type="Pfam" id="PF02914">
    <property type="entry name" value="DDE_2"/>
    <property type="match status" value="1"/>
</dbReference>
<comment type="caution">
    <text evidence="4">The sequence shown here is derived from an EMBL/GenBank/DDBJ whole genome shotgun (WGS) entry which is preliminary data.</text>
</comment>
<dbReference type="RefSeq" id="WP_142589837.1">
    <property type="nucleotide sequence ID" value="NZ_CABFWE030000016.1"/>
</dbReference>
<dbReference type="InterPro" id="IPR003314">
    <property type="entry name" value="Mu-type_HTH"/>
</dbReference>
<sequence length="671" mass="75125">MKDWFTSQELAEAKLPGLPHTRQGIENFILQTGVRSTDKARQRSGRGGGFEYHYSFLPSAARQKIAFMNAPLPAADSKASKSLWARFEALSKDHRAICQKRLDLLVDVEEMRTSGIPVKLAVEHCTRRAGIGRATYYEWKAMVEGHARQDWLAALAPSFSPTASGIVTDRADCHPKAWSVLKSDYLRPEQPKFSACYRRMLQAATANGWQPIPSERTLRRRLDEEVPKSAQVLAREGREKAARLFPAQTRSVLHLHAMQMVNTDGHKLDLMVRVPWKDEPTRVILIGIQDIYSRKVLSWRLAESETWEVVRACIGDMIENHDGMLPEHFYMDNGRAFASKKISGGAGRRNRFKITEDEVAGLLKTLGIEPHFTKPYSGQSKPIERAWKDLAEEISRHPAMSGCYTGPNALAKPENYGKRAIALDELQEHVAACVAEHNARTGRRTEAAKGRSFNQVFDDSIAEASTIVRHATKAQRALWMLTAETLKARKPDGALHYLGNRYWAPALNQWIGKTLTMRFDPTDLHNPVKVYDPAGRFICDAECVSHAGFESTGDAKRKAKTQAEFNKATRRVLDMHRTLDAQELGEIYAKANRDKKRQEPEPPVRPVVTRLVTGNVARAVPIEAADDDQFDANFSRGLARIMGEESAIIPFPTGNIGTASNASGRKSRAEK</sequence>
<feature type="domain" description="Integrase catalytic" evidence="2">
    <location>
        <begin position="242"/>
        <end position="461"/>
    </location>
</feature>
<dbReference type="InterPro" id="IPR036388">
    <property type="entry name" value="WH-like_DNA-bd_sf"/>
</dbReference>
<dbReference type="InterPro" id="IPR009061">
    <property type="entry name" value="DNA-bd_dom_put_sf"/>
</dbReference>
<evidence type="ECO:0000256" key="1">
    <source>
        <dbReference type="SAM" id="MobiDB-lite"/>
    </source>
</evidence>
<feature type="compositionally biased region" description="Polar residues" evidence="1">
    <location>
        <begin position="655"/>
        <end position="664"/>
    </location>
</feature>
<dbReference type="Pfam" id="PF09039">
    <property type="entry name" value="HTH_Tnp_Mu_2"/>
    <property type="match status" value="1"/>
</dbReference>
<dbReference type="InterPro" id="IPR009057">
    <property type="entry name" value="Homeodomain-like_sf"/>
</dbReference>
<dbReference type="InterPro" id="IPR009004">
    <property type="entry name" value="Transposase_Mu_C"/>
</dbReference>